<dbReference type="RefSeq" id="WP_345684339.1">
    <property type="nucleotide sequence ID" value="NZ_BAABRO010000005.1"/>
</dbReference>
<accession>A0ABP9VT84</accession>
<dbReference type="Pfam" id="PF00400">
    <property type="entry name" value="WD40"/>
    <property type="match status" value="2"/>
</dbReference>
<dbReference type="SUPFAM" id="SSF50998">
    <property type="entry name" value="Quinoprotein alcohol dehydrogenase-like"/>
    <property type="match status" value="1"/>
</dbReference>
<name>A0ABP9VT84_9BACT</name>
<feature type="domain" description="SLA1 homology" evidence="2">
    <location>
        <begin position="27"/>
        <end position="78"/>
    </location>
</feature>
<dbReference type="Proteomes" id="UP001416858">
    <property type="component" value="Unassembled WGS sequence"/>
</dbReference>
<dbReference type="SMART" id="SM00320">
    <property type="entry name" value="WD40"/>
    <property type="match status" value="5"/>
</dbReference>
<dbReference type="Pfam" id="PF03983">
    <property type="entry name" value="SHD1"/>
    <property type="match status" value="1"/>
</dbReference>
<dbReference type="Gene3D" id="2.30.30.700">
    <property type="entry name" value="SLA1 homology domain 1"/>
    <property type="match status" value="1"/>
</dbReference>
<dbReference type="Gene3D" id="2.130.10.10">
    <property type="entry name" value="YVTN repeat-like/Quinoprotein amine dehydrogenase"/>
    <property type="match status" value="2"/>
</dbReference>
<dbReference type="InterPro" id="IPR001680">
    <property type="entry name" value="WD40_rpt"/>
</dbReference>
<evidence type="ECO:0000256" key="1">
    <source>
        <dbReference type="PROSITE-ProRule" id="PRU00221"/>
    </source>
</evidence>
<protein>
    <recommendedName>
        <fullName evidence="2">SLA1 homology domain-containing protein</fullName>
    </recommendedName>
</protein>
<dbReference type="InterPro" id="IPR011047">
    <property type="entry name" value="Quinoprotein_ADH-like_sf"/>
</dbReference>
<keyword evidence="4" id="KW-1185">Reference proteome</keyword>
<sequence length="412" mass="44426">MTVARMIRIVSLTILLAFAVCPTVLGRTWTDRTGKSHVEAELVTVRQGKAYLEKSDGTVSAVPLQRLSIKDLAYLAAMPKYETQVKPFLTENASSQPSAPTSPTMATIEVETPSASGSIRQFRSDRWGYKGLAFSSDGAYLVTLGSNNIVVMDINASTKTEYEIDSGMRSSLTLTPDGKRLMAGSHDGNVLVWQFGDDGQLTPEKQFSIYQGEIKSIVVSPDNQHVLTIHAPSVACLWQLDTGKVLARYSDFAFNSGAAARFSRHGGHAMVSDGRVAAVIDIATANILQQMSLSRGSGQFAAVSPDGSLIATGRIYDIHYFQPQTGAQSATGKGNETLWSAAFSPDGNRLISGGRENIKLWDAETGAMLQEFTMGDSGYVKYVAFSPDGIHFAAIGGPIGKLVEVFRLPQRR</sequence>
<comment type="caution">
    <text evidence="3">The sequence shown here is derived from an EMBL/GenBank/DDBJ whole genome shotgun (WGS) entry which is preliminary data.</text>
</comment>
<keyword evidence="1" id="KW-0853">WD repeat</keyword>
<evidence type="ECO:0000313" key="3">
    <source>
        <dbReference type="EMBL" id="GAA5507485.1"/>
    </source>
</evidence>
<evidence type="ECO:0000259" key="2">
    <source>
        <dbReference type="Pfam" id="PF03983"/>
    </source>
</evidence>
<reference evidence="3 4" key="1">
    <citation type="submission" date="2024-02" db="EMBL/GenBank/DDBJ databases">
        <title>Rhodopirellula caenicola NBRC 110016.</title>
        <authorList>
            <person name="Ichikawa N."/>
            <person name="Katano-Makiyama Y."/>
            <person name="Hidaka K."/>
        </authorList>
    </citation>
    <scope>NUCLEOTIDE SEQUENCE [LARGE SCALE GENOMIC DNA]</scope>
    <source>
        <strain evidence="3 4">NBRC 110016</strain>
    </source>
</reference>
<organism evidence="3 4">
    <name type="scientific">Novipirellula caenicola</name>
    <dbReference type="NCBI Taxonomy" id="1536901"/>
    <lineage>
        <taxon>Bacteria</taxon>
        <taxon>Pseudomonadati</taxon>
        <taxon>Planctomycetota</taxon>
        <taxon>Planctomycetia</taxon>
        <taxon>Pirellulales</taxon>
        <taxon>Pirellulaceae</taxon>
        <taxon>Novipirellula</taxon>
    </lineage>
</organism>
<evidence type="ECO:0000313" key="4">
    <source>
        <dbReference type="Proteomes" id="UP001416858"/>
    </source>
</evidence>
<proteinExistence type="predicted"/>
<dbReference type="InterPro" id="IPR007131">
    <property type="entry name" value="SHD1"/>
</dbReference>
<feature type="repeat" description="WD" evidence="1">
    <location>
        <begin position="171"/>
        <end position="194"/>
    </location>
</feature>
<dbReference type="PANTHER" id="PTHR19879">
    <property type="entry name" value="TRANSCRIPTION INITIATION FACTOR TFIID"/>
    <property type="match status" value="1"/>
</dbReference>
<dbReference type="PANTHER" id="PTHR19879:SF9">
    <property type="entry name" value="TRANSCRIPTION INITIATION FACTOR TFIID SUBUNIT 5"/>
    <property type="match status" value="1"/>
</dbReference>
<dbReference type="InterPro" id="IPR015943">
    <property type="entry name" value="WD40/YVTN_repeat-like_dom_sf"/>
</dbReference>
<dbReference type="PROSITE" id="PS50082">
    <property type="entry name" value="WD_REPEATS_2"/>
    <property type="match status" value="1"/>
</dbReference>
<gene>
    <name evidence="3" type="ORF">Rcae01_02941</name>
</gene>
<dbReference type="EMBL" id="BAABRO010000005">
    <property type="protein sequence ID" value="GAA5507485.1"/>
    <property type="molecule type" value="Genomic_DNA"/>
</dbReference>